<organism evidence="1 2">
    <name type="scientific">Talaromyces stipitatus (strain ATCC 10500 / CBS 375.48 / QM 6759 / NRRL 1006)</name>
    <name type="common">Penicillium stipitatum</name>
    <dbReference type="NCBI Taxonomy" id="441959"/>
    <lineage>
        <taxon>Eukaryota</taxon>
        <taxon>Fungi</taxon>
        <taxon>Dikarya</taxon>
        <taxon>Ascomycota</taxon>
        <taxon>Pezizomycotina</taxon>
        <taxon>Eurotiomycetes</taxon>
        <taxon>Eurotiomycetidae</taxon>
        <taxon>Eurotiales</taxon>
        <taxon>Trichocomaceae</taxon>
        <taxon>Talaromyces</taxon>
        <taxon>Talaromyces sect. Talaromyces</taxon>
    </lineage>
</organism>
<sequence>MERIETSNVIIARSTSPVKDEFFSCETAHGLLVRAVDVQKVETKEPLHVTIVARSTGNAFMTSRWVSVGVYSPKKRLRS</sequence>
<dbReference type="RefSeq" id="XP_002484440.1">
    <property type="nucleotide sequence ID" value="XM_002484395.1"/>
</dbReference>
<dbReference type="InParanoid" id="B8MI44"/>
<reference evidence="2" key="1">
    <citation type="journal article" date="2015" name="Genome Announc.">
        <title>Genome sequence of the AIDS-associated pathogen Penicillium marneffei (ATCC18224) and its near taxonomic relative Talaromyces stipitatus (ATCC10500).</title>
        <authorList>
            <person name="Nierman W.C."/>
            <person name="Fedorova-Abrams N.D."/>
            <person name="Andrianopoulos A."/>
        </authorList>
    </citation>
    <scope>NUCLEOTIDE SEQUENCE [LARGE SCALE GENOMIC DNA]</scope>
    <source>
        <strain evidence="2">ATCC 10500 / CBS 375.48 / QM 6759 / NRRL 1006</strain>
    </source>
</reference>
<evidence type="ECO:0000313" key="2">
    <source>
        <dbReference type="Proteomes" id="UP000001745"/>
    </source>
</evidence>
<dbReference type="EMBL" id="EQ962656">
    <property type="protein sequence ID" value="EED17206.1"/>
    <property type="molecule type" value="Genomic_DNA"/>
</dbReference>
<dbReference type="HOGENOM" id="CLU_2607635_0_0_1"/>
<dbReference type="AlphaFoldDB" id="B8MI44"/>
<dbReference type="VEuPathDB" id="FungiDB:TSTA_022600"/>
<dbReference type="GeneID" id="8107097"/>
<protein>
    <submittedName>
        <fullName evidence="1">Uncharacterized protein</fullName>
    </submittedName>
</protein>
<proteinExistence type="predicted"/>
<gene>
    <name evidence="1" type="ORF">TSTA_022600</name>
</gene>
<keyword evidence="2" id="KW-1185">Reference proteome</keyword>
<accession>B8MI44</accession>
<dbReference type="Proteomes" id="UP000001745">
    <property type="component" value="Unassembled WGS sequence"/>
</dbReference>
<evidence type="ECO:0000313" key="1">
    <source>
        <dbReference type="EMBL" id="EED17206.1"/>
    </source>
</evidence>
<name>B8MI44_TALSN</name>